<dbReference type="AlphaFoldDB" id="A0A8H6SK76"/>
<accession>A0A8H6SK76</accession>
<dbReference type="SMART" id="SM00360">
    <property type="entry name" value="RRM"/>
    <property type="match status" value="1"/>
</dbReference>
<dbReference type="OrthoDB" id="6159137at2759"/>
<dbReference type="InterPro" id="IPR050441">
    <property type="entry name" value="RBM"/>
</dbReference>
<organism evidence="3 4">
    <name type="scientific">Mycena chlorophos</name>
    <name type="common">Agaric fungus</name>
    <name type="synonym">Agaricus chlorophos</name>
    <dbReference type="NCBI Taxonomy" id="658473"/>
    <lineage>
        <taxon>Eukaryota</taxon>
        <taxon>Fungi</taxon>
        <taxon>Dikarya</taxon>
        <taxon>Basidiomycota</taxon>
        <taxon>Agaricomycotina</taxon>
        <taxon>Agaricomycetes</taxon>
        <taxon>Agaricomycetidae</taxon>
        <taxon>Agaricales</taxon>
        <taxon>Marasmiineae</taxon>
        <taxon>Mycenaceae</taxon>
        <taxon>Mycena</taxon>
    </lineage>
</organism>
<dbReference type="PANTHER" id="PTHR48034">
    <property type="entry name" value="TRANSFORMER-2 SEX-DETERMINING PROTEIN-RELATED"/>
    <property type="match status" value="1"/>
</dbReference>
<feature type="domain" description="RRM" evidence="2">
    <location>
        <begin position="154"/>
        <end position="232"/>
    </location>
</feature>
<dbReference type="InterPro" id="IPR035979">
    <property type="entry name" value="RBD_domain_sf"/>
</dbReference>
<reference evidence="3" key="1">
    <citation type="submission" date="2020-05" db="EMBL/GenBank/DDBJ databases">
        <title>Mycena genomes resolve the evolution of fungal bioluminescence.</title>
        <authorList>
            <person name="Tsai I.J."/>
        </authorList>
    </citation>
    <scope>NUCLEOTIDE SEQUENCE</scope>
    <source>
        <strain evidence="3">110903Hualien_Pintung</strain>
    </source>
</reference>
<dbReference type="Gene3D" id="3.30.70.330">
    <property type="match status" value="1"/>
</dbReference>
<keyword evidence="4" id="KW-1185">Reference proteome</keyword>
<dbReference type="Proteomes" id="UP000613580">
    <property type="component" value="Unassembled WGS sequence"/>
</dbReference>
<keyword evidence="1" id="KW-0694">RNA-binding</keyword>
<dbReference type="PROSITE" id="PS50102">
    <property type="entry name" value="RRM"/>
    <property type="match status" value="1"/>
</dbReference>
<protein>
    <submittedName>
        <fullName evidence="3">RRM domain-containing protein</fullName>
    </submittedName>
</protein>
<proteinExistence type="predicted"/>
<dbReference type="GO" id="GO:0003723">
    <property type="term" value="F:RNA binding"/>
    <property type="evidence" value="ECO:0007669"/>
    <property type="project" value="UniProtKB-UniRule"/>
</dbReference>
<dbReference type="CDD" id="cd00590">
    <property type="entry name" value="RRM_SF"/>
    <property type="match status" value="1"/>
</dbReference>
<evidence type="ECO:0000313" key="3">
    <source>
        <dbReference type="EMBL" id="KAF7300330.1"/>
    </source>
</evidence>
<evidence type="ECO:0000259" key="2">
    <source>
        <dbReference type="PROSITE" id="PS50102"/>
    </source>
</evidence>
<comment type="caution">
    <text evidence="3">The sequence shown here is derived from an EMBL/GenBank/DDBJ whole genome shotgun (WGS) entry which is preliminary data.</text>
</comment>
<dbReference type="InterPro" id="IPR012677">
    <property type="entry name" value="Nucleotide-bd_a/b_plait_sf"/>
</dbReference>
<dbReference type="SUPFAM" id="SSF54928">
    <property type="entry name" value="RNA-binding domain, RBD"/>
    <property type="match status" value="1"/>
</dbReference>
<sequence>MADASEYRYDGTRIPLKSSNQAVYQTYGYDNSYAASAYYPSPSSPVLSSSFQTRAPIAGVESSPLLYRGRSSSPSRTPAVLLPDIHFSERSTDARRSNGTLAGFVSFSRCLGVQQLTGFFSSFSSIRIDDARMLPVKIEDREGGVPTGRGNPGNNLHVSPLVPSLTSHTLEGIFSRVGRVSNCEVVQDPHTRESRGFAFVTMDSPEEADAAIAALNGTVLEGVVLRVTKGRIVGRPNPNAVVPAPALVLVLALPHAAAPAPAPPHITENIVHDRTIRGTGFATEAETIITTGTGIGTEVRATMSGPGVAVNGSTVTREDMIEITTGGASATGTSVEGGEDDTKEKIALLI</sequence>
<name>A0A8H6SK76_MYCCL</name>
<evidence type="ECO:0000256" key="1">
    <source>
        <dbReference type="PROSITE-ProRule" id="PRU00176"/>
    </source>
</evidence>
<dbReference type="InterPro" id="IPR000504">
    <property type="entry name" value="RRM_dom"/>
</dbReference>
<gene>
    <name evidence="3" type="ORF">HMN09_00916300</name>
</gene>
<dbReference type="EMBL" id="JACAZE010000013">
    <property type="protein sequence ID" value="KAF7300330.1"/>
    <property type="molecule type" value="Genomic_DNA"/>
</dbReference>
<evidence type="ECO:0000313" key="4">
    <source>
        <dbReference type="Proteomes" id="UP000613580"/>
    </source>
</evidence>
<dbReference type="Pfam" id="PF00076">
    <property type="entry name" value="RRM_1"/>
    <property type="match status" value="1"/>
</dbReference>